<evidence type="ECO:0000313" key="3">
    <source>
        <dbReference type="Proteomes" id="UP000479000"/>
    </source>
</evidence>
<gene>
    <name evidence="2" type="ORF">NTEN_LOCUS6206</name>
</gene>
<evidence type="ECO:0000256" key="1">
    <source>
        <dbReference type="SAM" id="MobiDB-lite"/>
    </source>
</evidence>
<organism evidence="2 3">
    <name type="scientific">Nesidiocoris tenuis</name>
    <dbReference type="NCBI Taxonomy" id="355587"/>
    <lineage>
        <taxon>Eukaryota</taxon>
        <taxon>Metazoa</taxon>
        <taxon>Ecdysozoa</taxon>
        <taxon>Arthropoda</taxon>
        <taxon>Hexapoda</taxon>
        <taxon>Insecta</taxon>
        <taxon>Pterygota</taxon>
        <taxon>Neoptera</taxon>
        <taxon>Paraneoptera</taxon>
        <taxon>Hemiptera</taxon>
        <taxon>Heteroptera</taxon>
        <taxon>Panheteroptera</taxon>
        <taxon>Cimicomorpha</taxon>
        <taxon>Miridae</taxon>
        <taxon>Dicyphina</taxon>
        <taxon>Nesidiocoris</taxon>
    </lineage>
</organism>
<sequence>MDRHSSVLLSSSGLRADPFGGCRLRRSSHTPGQRQVQHANGCCAQGNVQLQQQRHGRLYDTEGYAFPLYGGQLFAWQSVQRQREEEGVQC</sequence>
<dbReference type="Proteomes" id="UP000479000">
    <property type="component" value="Unassembled WGS sequence"/>
</dbReference>
<reference evidence="2 3" key="1">
    <citation type="submission" date="2020-02" db="EMBL/GenBank/DDBJ databases">
        <authorList>
            <person name="Ferguson B K."/>
        </authorList>
    </citation>
    <scope>NUCLEOTIDE SEQUENCE [LARGE SCALE GENOMIC DNA]</scope>
</reference>
<evidence type="ECO:0000313" key="2">
    <source>
        <dbReference type="EMBL" id="CAB0000023.1"/>
    </source>
</evidence>
<dbReference type="EMBL" id="CADCXU010009086">
    <property type="protein sequence ID" value="CAB0000023.1"/>
    <property type="molecule type" value="Genomic_DNA"/>
</dbReference>
<dbReference type="AlphaFoldDB" id="A0A6H5GE32"/>
<proteinExistence type="predicted"/>
<keyword evidence="3" id="KW-1185">Reference proteome</keyword>
<feature type="region of interest" description="Disordered" evidence="1">
    <location>
        <begin position="1"/>
        <end position="33"/>
    </location>
</feature>
<accession>A0A6H5GE32</accession>
<name>A0A6H5GE32_9HEMI</name>
<protein>
    <submittedName>
        <fullName evidence="2">Uncharacterized protein</fullName>
    </submittedName>
</protein>